<accession>A0A174K5Q7</accession>
<dbReference type="PROSITE" id="PS51257">
    <property type="entry name" value="PROKAR_LIPOPROTEIN"/>
    <property type="match status" value="1"/>
</dbReference>
<dbReference type="Proteomes" id="UP000095544">
    <property type="component" value="Unassembled WGS sequence"/>
</dbReference>
<dbReference type="Gene3D" id="3.40.190.10">
    <property type="entry name" value="Periplasmic binding protein-like II"/>
    <property type="match status" value="2"/>
</dbReference>
<dbReference type="OrthoDB" id="2060074at2"/>
<dbReference type="PANTHER" id="PTHR43649:SF29">
    <property type="entry name" value="OSMOPROTECTIVE COMPOUNDS-BINDING PROTEIN GGTB"/>
    <property type="match status" value="1"/>
</dbReference>
<feature type="signal peptide" evidence="3">
    <location>
        <begin position="1"/>
        <end position="21"/>
    </location>
</feature>
<keyword evidence="2" id="KW-0813">Transport</keyword>
<keyword evidence="3" id="KW-0732">Signal</keyword>
<proteinExistence type="inferred from homology"/>
<comment type="similarity">
    <text evidence="1">Belongs to the bacterial solute-binding protein 1 family.</text>
</comment>
<organism evidence="4 5">
    <name type="scientific">Faecalicatena contorta</name>
    <dbReference type="NCBI Taxonomy" id="39482"/>
    <lineage>
        <taxon>Bacteria</taxon>
        <taxon>Bacillati</taxon>
        <taxon>Bacillota</taxon>
        <taxon>Clostridia</taxon>
        <taxon>Lachnospirales</taxon>
        <taxon>Lachnospiraceae</taxon>
        <taxon>Faecalicatena</taxon>
    </lineage>
</organism>
<name>A0A174K5Q7_9FIRM</name>
<evidence type="ECO:0000256" key="2">
    <source>
        <dbReference type="ARBA" id="ARBA00022448"/>
    </source>
</evidence>
<dbReference type="EMBL" id="CYZU01000054">
    <property type="protein sequence ID" value="CUP07402.1"/>
    <property type="molecule type" value="Genomic_DNA"/>
</dbReference>
<dbReference type="Pfam" id="PF01547">
    <property type="entry name" value="SBP_bac_1"/>
    <property type="match status" value="1"/>
</dbReference>
<dbReference type="PANTHER" id="PTHR43649">
    <property type="entry name" value="ARABINOSE-BINDING PROTEIN-RELATED"/>
    <property type="match status" value="1"/>
</dbReference>
<evidence type="ECO:0000256" key="1">
    <source>
        <dbReference type="ARBA" id="ARBA00008520"/>
    </source>
</evidence>
<evidence type="ECO:0000313" key="5">
    <source>
        <dbReference type="Proteomes" id="UP000095544"/>
    </source>
</evidence>
<protein>
    <submittedName>
        <fullName evidence="4">p39</fullName>
    </submittedName>
</protein>
<dbReference type="STRING" id="39482.ERS852491_04197"/>
<feature type="chain" id="PRO_5038353768" evidence="3">
    <location>
        <begin position="22"/>
        <end position="432"/>
    </location>
</feature>
<dbReference type="RefSeq" id="WP_055154884.1">
    <property type="nucleotide sequence ID" value="NZ_CYZU01000054.1"/>
</dbReference>
<gene>
    <name evidence="4" type="ORF">ERS852491_04197</name>
</gene>
<evidence type="ECO:0000256" key="3">
    <source>
        <dbReference type="SAM" id="SignalP"/>
    </source>
</evidence>
<sequence length="432" mass="48298">MNKNKKFKRLCAIGMAAAILATGCSGGKSEDASGGSSAKADKKTIKWLHHYSEDSTRKWIEEITRQYTEETGVEFDIQAVSYDEYQTLLKAKIASDDAPDLFDLTASDLKQFKENGYVEDLSGAEFWDNLIESAKESSKVDGVNYFMPFEANASAAYYNAEVFEKAGITELPETYTEFIDVLKKLEGSGVVPIAFGAQEAWTITNDYRADMLQQVLGENPDWMKDLEARDAKFADDKTFLETLEKFKERHNYGNKEQFGTDWNKATEMVATGEAAMVINGSWSISAIQEKNPDVEIKCFPVPATEKPEDTRLTTWSGDGFVVYSGSEVKQEVMDFLKVMTGKESGNIWQNDAKRLSVIKDLPEAADPALGEISAYMNEGKLFDVSSMQNEFTGEYYDANVEILTKYLLGEIKTPEDAAAALDKKFDEIQSRQ</sequence>
<dbReference type="SUPFAM" id="SSF53850">
    <property type="entry name" value="Periplasmic binding protein-like II"/>
    <property type="match status" value="1"/>
</dbReference>
<reference evidence="4 5" key="1">
    <citation type="submission" date="2015-09" db="EMBL/GenBank/DDBJ databases">
        <authorList>
            <consortium name="Pathogen Informatics"/>
        </authorList>
    </citation>
    <scope>NUCLEOTIDE SEQUENCE [LARGE SCALE GENOMIC DNA]</scope>
    <source>
        <strain evidence="4 5">2789STDY5834876</strain>
    </source>
</reference>
<dbReference type="AlphaFoldDB" id="A0A174K5Q7"/>
<evidence type="ECO:0000313" key="4">
    <source>
        <dbReference type="EMBL" id="CUP07402.1"/>
    </source>
</evidence>
<dbReference type="InterPro" id="IPR050490">
    <property type="entry name" value="Bact_solute-bd_prot1"/>
</dbReference>
<dbReference type="InterPro" id="IPR006059">
    <property type="entry name" value="SBP"/>
</dbReference>